<dbReference type="PANTHER" id="PTHR30603:SF60">
    <property type="entry name" value="RNA POLYMERASE SIGMA FACTOR RPOD"/>
    <property type="match status" value="1"/>
</dbReference>
<evidence type="ECO:0000313" key="10">
    <source>
        <dbReference type="EMBL" id="GAA4693847.1"/>
    </source>
</evidence>
<keyword evidence="5 6" id="KW-0804">Transcription</keyword>
<dbReference type="Pfam" id="PF04539">
    <property type="entry name" value="Sigma70_r3"/>
    <property type="match status" value="1"/>
</dbReference>
<feature type="domain" description="RNA polymerase sigma-70" evidence="8">
    <location>
        <begin position="140"/>
        <end position="153"/>
    </location>
</feature>
<protein>
    <recommendedName>
        <fullName evidence="6">RNA polymerase sigma factor</fullName>
    </recommendedName>
</protein>
<dbReference type="InterPro" id="IPR007627">
    <property type="entry name" value="RNA_pol_sigma70_r2"/>
</dbReference>
<dbReference type="NCBIfam" id="TIGR02937">
    <property type="entry name" value="sigma70-ECF"/>
    <property type="match status" value="1"/>
</dbReference>
<comment type="similarity">
    <text evidence="1 6">Belongs to the sigma-70 factor family.</text>
</comment>
<dbReference type="InterPro" id="IPR050239">
    <property type="entry name" value="Sigma-70_RNA_pol_init_factors"/>
</dbReference>
<evidence type="ECO:0000256" key="3">
    <source>
        <dbReference type="ARBA" id="ARBA00023082"/>
    </source>
</evidence>
<feature type="compositionally biased region" description="Low complexity" evidence="7">
    <location>
        <begin position="1"/>
        <end position="14"/>
    </location>
</feature>
<dbReference type="InterPro" id="IPR013324">
    <property type="entry name" value="RNA_pol_sigma_r3/r4-like"/>
</dbReference>
<dbReference type="InterPro" id="IPR036388">
    <property type="entry name" value="WH-like_DNA-bd_sf"/>
</dbReference>
<dbReference type="InterPro" id="IPR013325">
    <property type="entry name" value="RNA_pol_sigma_r2"/>
</dbReference>
<dbReference type="Gene3D" id="1.10.601.10">
    <property type="entry name" value="RNA Polymerase Primary Sigma Factor"/>
    <property type="match status" value="1"/>
</dbReference>
<evidence type="ECO:0000259" key="9">
    <source>
        <dbReference type="PROSITE" id="PS00716"/>
    </source>
</evidence>
<sequence>MSTRTARPTVATSPRPRRTRTADSLPTAASAAGDVDPPRAVPREYVGTAGLAAYFVRIRRVPLLTAAEEVALGSCIEAGVLAAKRLHGLAVDERAGVLGRDLRSAVREGVRAREGLITANLRLVVSIARRYSGPEVPLLDLIQEGNIGLIRAVDKFDHTRGHRFSTYATWWIRQAIGRARGEQFRTIRLPAHKEELLARLSRVRGRLVQDLDREATPAEIGRALEVSPEVVEQLLQCARTPLSLDHPLDDAGTDTFAELLADPHATDPHTAALAQARRRYVADVLAALPERDSQIIRLRFGFVDGRPHTLDEIGALLGVSRERIRQIENRAMAKLRLPGQSGPMREYAD</sequence>
<dbReference type="PANTHER" id="PTHR30603">
    <property type="entry name" value="RNA POLYMERASE SIGMA FACTOR RPO"/>
    <property type="match status" value="1"/>
</dbReference>
<dbReference type="SUPFAM" id="SSF88659">
    <property type="entry name" value="Sigma3 and sigma4 domains of RNA polymerase sigma factors"/>
    <property type="match status" value="2"/>
</dbReference>
<dbReference type="PRINTS" id="PR00046">
    <property type="entry name" value="SIGMA70FCT"/>
</dbReference>
<evidence type="ECO:0000313" key="11">
    <source>
        <dbReference type="Proteomes" id="UP001500325"/>
    </source>
</evidence>
<dbReference type="Pfam" id="PF00140">
    <property type="entry name" value="Sigma70_r1_2"/>
    <property type="match status" value="1"/>
</dbReference>
<evidence type="ECO:0000256" key="2">
    <source>
        <dbReference type="ARBA" id="ARBA00023015"/>
    </source>
</evidence>
<evidence type="ECO:0000256" key="4">
    <source>
        <dbReference type="ARBA" id="ARBA00023125"/>
    </source>
</evidence>
<dbReference type="Proteomes" id="UP001500325">
    <property type="component" value="Unassembled WGS sequence"/>
</dbReference>
<dbReference type="InterPro" id="IPR014284">
    <property type="entry name" value="RNA_pol_sigma-70_dom"/>
</dbReference>
<keyword evidence="3 6" id="KW-0731">Sigma factor</keyword>
<dbReference type="Pfam" id="PF04542">
    <property type="entry name" value="Sigma70_r2"/>
    <property type="match status" value="1"/>
</dbReference>
<organism evidence="10 11">
    <name type="scientific">Pseudonocardia yuanmonensis</name>
    <dbReference type="NCBI Taxonomy" id="1095914"/>
    <lineage>
        <taxon>Bacteria</taxon>
        <taxon>Bacillati</taxon>
        <taxon>Actinomycetota</taxon>
        <taxon>Actinomycetes</taxon>
        <taxon>Pseudonocardiales</taxon>
        <taxon>Pseudonocardiaceae</taxon>
        <taxon>Pseudonocardia</taxon>
    </lineage>
</organism>
<dbReference type="InterPro" id="IPR007630">
    <property type="entry name" value="RNA_pol_sigma70_r4"/>
</dbReference>
<dbReference type="PROSITE" id="PS00716">
    <property type="entry name" value="SIGMA70_2"/>
    <property type="match status" value="1"/>
</dbReference>
<reference evidence="11" key="1">
    <citation type="journal article" date="2019" name="Int. J. Syst. Evol. Microbiol.">
        <title>The Global Catalogue of Microorganisms (GCM) 10K type strain sequencing project: providing services to taxonomists for standard genome sequencing and annotation.</title>
        <authorList>
            <consortium name="The Broad Institute Genomics Platform"/>
            <consortium name="The Broad Institute Genome Sequencing Center for Infectious Disease"/>
            <person name="Wu L."/>
            <person name="Ma J."/>
        </authorList>
    </citation>
    <scope>NUCLEOTIDE SEQUENCE [LARGE SCALE GENOMIC DNA]</scope>
    <source>
        <strain evidence="11">JCM 18055</strain>
    </source>
</reference>
<proteinExistence type="inferred from homology"/>
<dbReference type="EMBL" id="BAABIC010000011">
    <property type="protein sequence ID" value="GAA4693847.1"/>
    <property type="molecule type" value="Genomic_DNA"/>
</dbReference>
<evidence type="ECO:0000256" key="1">
    <source>
        <dbReference type="ARBA" id="ARBA00007788"/>
    </source>
</evidence>
<dbReference type="InterPro" id="IPR007624">
    <property type="entry name" value="RNA_pol_sigma70_r3"/>
</dbReference>
<dbReference type="CDD" id="cd06171">
    <property type="entry name" value="Sigma70_r4"/>
    <property type="match status" value="1"/>
</dbReference>
<dbReference type="Pfam" id="PF04545">
    <property type="entry name" value="Sigma70_r4"/>
    <property type="match status" value="1"/>
</dbReference>
<feature type="region of interest" description="Disordered" evidence="7">
    <location>
        <begin position="1"/>
        <end position="39"/>
    </location>
</feature>
<dbReference type="Gene3D" id="1.10.10.10">
    <property type="entry name" value="Winged helix-like DNA-binding domain superfamily/Winged helix DNA-binding domain"/>
    <property type="match status" value="2"/>
</dbReference>
<evidence type="ECO:0000259" key="8">
    <source>
        <dbReference type="PROSITE" id="PS00715"/>
    </source>
</evidence>
<evidence type="ECO:0000256" key="5">
    <source>
        <dbReference type="ARBA" id="ARBA00023163"/>
    </source>
</evidence>
<name>A0ABP8WTK1_9PSEU</name>
<dbReference type="InterPro" id="IPR000943">
    <property type="entry name" value="RNA_pol_sigma70"/>
</dbReference>
<dbReference type="SUPFAM" id="SSF88946">
    <property type="entry name" value="Sigma2 domain of RNA polymerase sigma factors"/>
    <property type="match status" value="1"/>
</dbReference>
<comment type="function">
    <text evidence="6">Sigma factors are initiation factors that promote the attachment of RNA polymerase to specific initiation sites and are then released.</text>
</comment>
<evidence type="ECO:0000256" key="7">
    <source>
        <dbReference type="SAM" id="MobiDB-lite"/>
    </source>
</evidence>
<dbReference type="InterPro" id="IPR009042">
    <property type="entry name" value="RNA_pol_sigma70_r1_2"/>
</dbReference>
<keyword evidence="2 6" id="KW-0805">Transcription regulation</keyword>
<gene>
    <name evidence="10" type="ORF">GCM10023215_34220</name>
</gene>
<keyword evidence="11" id="KW-1185">Reference proteome</keyword>
<dbReference type="PROSITE" id="PS00715">
    <property type="entry name" value="SIGMA70_1"/>
    <property type="match status" value="1"/>
</dbReference>
<keyword evidence="4 6" id="KW-0238">DNA-binding</keyword>
<evidence type="ECO:0000256" key="6">
    <source>
        <dbReference type="RuleBase" id="RU362124"/>
    </source>
</evidence>
<feature type="domain" description="RNA polymerase sigma-70" evidence="9">
    <location>
        <begin position="309"/>
        <end position="335"/>
    </location>
</feature>
<accession>A0ABP8WTK1</accession>
<comment type="caution">
    <text evidence="10">The sequence shown here is derived from an EMBL/GenBank/DDBJ whole genome shotgun (WGS) entry which is preliminary data.</text>
</comment>